<dbReference type="PANTHER" id="PTHR23155">
    <property type="entry name" value="DISEASE RESISTANCE PROTEIN RP"/>
    <property type="match status" value="1"/>
</dbReference>
<comment type="caution">
    <text evidence="4">The sequence shown here is derived from an EMBL/GenBank/DDBJ whole genome shotgun (WGS) entry which is preliminary data.</text>
</comment>
<evidence type="ECO:0000256" key="2">
    <source>
        <dbReference type="ARBA" id="ARBA00022821"/>
    </source>
</evidence>
<keyword evidence="2" id="KW-0611">Plant defense</keyword>
<dbReference type="AlphaFoldDB" id="A0A2P6PAR8"/>
<name>A0A2P6PAR8_ROSCH</name>
<gene>
    <name evidence="4" type="ORF">RchiOBHm_Chr7g0212521</name>
</gene>
<reference evidence="4 5" key="1">
    <citation type="journal article" date="2018" name="Nat. Genet.">
        <title>The Rosa genome provides new insights in the design of modern roses.</title>
        <authorList>
            <person name="Bendahmane M."/>
        </authorList>
    </citation>
    <scope>NUCLEOTIDE SEQUENCE [LARGE SCALE GENOMIC DNA]</scope>
    <source>
        <strain evidence="5">cv. Old Blush</strain>
    </source>
</reference>
<dbReference type="PANTHER" id="PTHR23155:SF1205">
    <property type="entry name" value="DISEASE RESISTANCE PROTEIN RPM1"/>
    <property type="match status" value="1"/>
</dbReference>
<organism evidence="4 5">
    <name type="scientific">Rosa chinensis</name>
    <name type="common">China rose</name>
    <dbReference type="NCBI Taxonomy" id="74649"/>
    <lineage>
        <taxon>Eukaryota</taxon>
        <taxon>Viridiplantae</taxon>
        <taxon>Streptophyta</taxon>
        <taxon>Embryophyta</taxon>
        <taxon>Tracheophyta</taxon>
        <taxon>Spermatophyta</taxon>
        <taxon>Magnoliopsida</taxon>
        <taxon>eudicotyledons</taxon>
        <taxon>Gunneridae</taxon>
        <taxon>Pentapetalae</taxon>
        <taxon>rosids</taxon>
        <taxon>fabids</taxon>
        <taxon>Rosales</taxon>
        <taxon>Rosaceae</taxon>
        <taxon>Rosoideae</taxon>
        <taxon>Rosoideae incertae sedis</taxon>
        <taxon>Rosa</taxon>
    </lineage>
</organism>
<protein>
    <recommendedName>
        <fullName evidence="3">Disease resistance protein winged helix domain-containing protein</fullName>
    </recommendedName>
</protein>
<dbReference type="FunFam" id="1.10.10.10:FF:000322">
    <property type="entry name" value="Probable disease resistance protein At1g63360"/>
    <property type="match status" value="1"/>
</dbReference>
<proteinExistence type="predicted"/>
<dbReference type="InterPro" id="IPR044974">
    <property type="entry name" value="Disease_R_plants"/>
</dbReference>
<dbReference type="Pfam" id="PF23559">
    <property type="entry name" value="WHD_DRP"/>
    <property type="match status" value="1"/>
</dbReference>
<dbReference type="STRING" id="74649.A0A2P6PAR8"/>
<dbReference type="Gramene" id="PRQ19017">
    <property type="protein sequence ID" value="PRQ19017"/>
    <property type="gene ID" value="RchiOBHm_Chr7g0212521"/>
</dbReference>
<dbReference type="Gene3D" id="1.10.10.10">
    <property type="entry name" value="Winged helix-like DNA-binding domain superfamily/Winged helix DNA-binding domain"/>
    <property type="match status" value="1"/>
</dbReference>
<dbReference type="InterPro" id="IPR036388">
    <property type="entry name" value="WH-like_DNA-bd_sf"/>
</dbReference>
<evidence type="ECO:0000259" key="3">
    <source>
        <dbReference type="Pfam" id="PF23559"/>
    </source>
</evidence>
<dbReference type="GO" id="GO:0098542">
    <property type="term" value="P:defense response to other organism"/>
    <property type="evidence" value="ECO:0007669"/>
    <property type="project" value="TreeGrafter"/>
</dbReference>
<dbReference type="EMBL" id="PDCK01000045">
    <property type="protein sequence ID" value="PRQ19017.1"/>
    <property type="molecule type" value="Genomic_DNA"/>
</dbReference>
<evidence type="ECO:0000313" key="4">
    <source>
        <dbReference type="EMBL" id="PRQ19017.1"/>
    </source>
</evidence>
<keyword evidence="5" id="KW-1185">Reference proteome</keyword>
<keyword evidence="1" id="KW-0677">Repeat</keyword>
<sequence length="202" mass="23187">MKNLLYLSFSDLPYHLKSCFLYLSMFPDHYKIDHMRIIQLWLAEGFVRKSQGMTPEEVAEGYLRELLHRSLVHAAETETDGRIKSYYIHDLLCEIAILESREQNFAAIGKEHGTILPAKVRRLSIVDVLPNVQHTRTTSQLRSLLIIGVEKSTTDFSVPILFPNGLQLLTVLDLEGAHLEKFPREVVKLLLLKYLSHEKCAS</sequence>
<evidence type="ECO:0000313" key="5">
    <source>
        <dbReference type="Proteomes" id="UP000238479"/>
    </source>
</evidence>
<dbReference type="Proteomes" id="UP000238479">
    <property type="component" value="Chromosome 7"/>
</dbReference>
<dbReference type="InterPro" id="IPR058922">
    <property type="entry name" value="WHD_DRP"/>
</dbReference>
<evidence type="ECO:0000256" key="1">
    <source>
        <dbReference type="ARBA" id="ARBA00022737"/>
    </source>
</evidence>
<accession>A0A2P6PAR8</accession>
<feature type="domain" description="Disease resistance protein winged helix" evidence="3">
    <location>
        <begin position="25"/>
        <end position="96"/>
    </location>
</feature>
<dbReference type="OMA" id="LSHEKCA"/>